<sequence>MMLDEKANLGGKVAALLGGGGGIGAAATLGLARMGVDIAVLDKDGAALQATKAEVEAMGRRCFAFEGDVLSTDDVRDFYAAIGTEFDRLDIVVNVAGGVNQRDFLTGTDEQDAEDIRRNFGYVIQSIRLAVPLIERGGHGRGGSIINFTTIEAYRGAASFSVYAGAKAANANLRRALAVEFGRRRIRINEVTPDTTPSQGNANALLPELAATMVDTPPHVLEAAMAMYIPRGVSATPDDLADTVVFLASDLSRAITGVNIHVDGGTSAAMGFINWPGGGYCPAPLGEALKLLFPNN</sequence>
<comment type="similarity">
    <text evidence="1">Belongs to the short-chain dehydrogenases/reductases (SDR) family.</text>
</comment>
<dbReference type="Proteomes" id="UP001176471">
    <property type="component" value="Unassembled WGS sequence"/>
</dbReference>
<evidence type="ECO:0000313" key="4">
    <source>
        <dbReference type="Proteomes" id="UP001176471"/>
    </source>
</evidence>
<dbReference type="PANTHER" id="PTHR43639">
    <property type="entry name" value="OXIDOREDUCTASE, SHORT-CHAIN DEHYDROGENASE/REDUCTASE FAMILY (AFU_ORTHOLOGUE AFUA_5G02870)"/>
    <property type="match status" value="1"/>
</dbReference>
<gene>
    <name evidence="3" type="ORF">Q4610_00140</name>
</gene>
<evidence type="ECO:0000256" key="1">
    <source>
        <dbReference type="ARBA" id="ARBA00006484"/>
    </source>
</evidence>
<proteinExistence type="inferred from homology"/>
<dbReference type="EMBL" id="JAUQOM010000001">
    <property type="protein sequence ID" value="MDO7833447.1"/>
    <property type="molecule type" value="Genomic_DNA"/>
</dbReference>
<dbReference type="RefSeq" id="WP_304534002.1">
    <property type="nucleotide sequence ID" value="NZ_JAUQOM010000001.1"/>
</dbReference>
<dbReference type="SUPFAM" id="SSF51735">
    <property type="entry name" value="NAD(P)-binding Rossmann-fold domains"/>
    <property type="match status" value="1"/>
</dbReference>
<protein>
    <submittedName>
        <fullName evidence="3">SDR family oxidoreductase</fullName>
    </submittedName>
</protein>
<keyword evidence="4" id="KW-1185">Reference proteome</keyword>
<evidence type="ECO:0000256" key="2">
    <source>
        <dbReference type="ARBA" id="ARBA00023002"/>
    </source>
</evidence>
<dbReference type="InterPro" id="IPR036291">
    <property type="entry name" value="NAD(P)-bd_dom_sf"/>
</dbReference>
<dbReference type="Pfam" id="PF13561">
    <property type="entry name" value="adh_short_C2"/>
    <property type="match status" value="1"/>
</dbReference>
<reference evidence="3" key="1">
    <citation type="submission" date="2023-07" db="EMBL/GenBank/DDBJ databases">
        <title>Bacterial whole genome sequence for Sphingobium sp. HBC34.</title>
        <authorList>
            <person name="Le V."/>
            <person name="Ko S.-R."/>
            <person name="Ahn C.-Y."/>
            <person name="Oh H.-M."/>
        </authorList>
    </citation>
    <scope>NUCLEOTIDE SEQUENCE</scope>
    <source>
        <strain evidence="3">HBC34</strain>
    </source>
</reference>
<dbReference type="InterPro" id="IPR002347">
    <property type="entry name" value="SDR_fam"/>
</dbReference>
<dbReference type="CDD" id="cd05233">
    <property type="entry name" value="SDR_c"/>
    <property type="match status" value="1"/>
</dbReference>
<dbReference type="PRINTS" id="PR00081">
    <property type="entry name" value="GDHRDH"/>
</dbReference>
<dbReference type="PRINTS" id="PR00080">
    <property type="entry name" value="SDRFAMILY"/>
</dbReference>
<dbReference type="Gene3D" id="3.40.50.720">
    <property type="entry name" value="NAD(P)-binding Rossmann-like Domain"/>
    <property type="match status" value="1"/>
</dbReference>
<name>A0ABT8ZFY1_9SPHN</name>
<organism evidence="3 4">
    <name type="scientific">Sphingobium cyanobacteriorum</name>
    <dbReference type="NCBI Taxonomy" id="3063954"/>
    <lineage>
        <taxon>Bacteria</taxon>
        <taxon>Pseudomonadati</taxon>
        <taxon>Pseudomonadota</taxon>
        <taxon>Alphaproteobacteria</taxon>
        <taxon>Sphingomonadales</taxon>
        <taxon>Sphingomonadaceae</taxon>
        <taxon>Sphingobium</taxon>
    </lineage>
</organism>
<evidence type="ECO:0000313" key="3">
    <source>
        <dbReference type="EMBL" id="MDO7833447.1"/>
    </source>
</evidence>
<keyword evidence="2" id="KW-0560">Oxidoreductase</keyword>
<dbReference type="PANTHER" id="PTHR43639:SF1">
    <property type="entry name" value="SHORT-CHAIN DEHYDROGENASE_REDUCTASE FAMILY PROTEIN"/>
    <property type="match status" value="1"/>
</dbReference>
<accession>A0ABT8ZFY1</accession>
<comment type="caution">
    <text evidence="3">The sequence shown here is derived from an EMBL/GenBank/DDBJ whole genome shotgun (WGS) entry which is preliminary data.</text>
</comment>